<evidence type="ECO:0000259" key="2">
    <source>
        <dbReference type="Pfam" id="PF13649"/>
    </source>
</evidence>
<keyword evidence="4" id="KW-1185">Reference proteome</keyword>
<evidence type="ECO:0000313" key="4">
    <source>
        <dbReference type="Proteomes" id="UP000698752"/>
    </source>
</evidence>
<name>A0ABS5ER10_9PROT</name>
<dbReference type="EMBL" id="JAAEDI010000054">
    <property type="protein sequence ID" value="MBR0653422.1"/>
    <property type="molecule type" value="Genomic_DNA"/>
</dbReference>
<accession>A0ABS5ER10</accession>
<dbReference type="PANTHER" id="PTHR43861:SF3">
    <property type="entry name" value="PUTATIVE (AFU_ORTHOLOGUE AFUA_2G14390)-RELATED"/>
    <property type="match status" value="1"/>
</dbReference>
<comment type="caution">
    <text evidence="3">The sequence shown here is derived from an EMBL/GenBank/DDBJ whole genome shotgun (WGS) entry which is preliminary data.</text>
</comment>
<dbReference type="InterPro" id="IPR041698">
    <property type="entry name" value="Methyltransf_25"/>
</dbReference>
<gene>
    <name evidence="3" type="ORF">GXW78_27515</name>
</gene>
<dbReference type="CDD" id="cd02440">
    <property type="entry name" value="AdoMet_MTases"/>
    <property type="match status" value="1"/>
</dbReference>
<keyword evidence="3" id="KW-0489">Methyltransferase</keyword>
<dbReference type="Gene3D" id="3.40.50.150">
    <property type="entry name" value="Vaccinia Virus protein VP39"/>
    <property type="match status" value="1"/>
</dbReference>
<proteinExistence type="predicted"/>
<dbReference type="InterPro" id="IPR029063">
    <property type="entry name" value="SAM-dependent_MTases_sf"/>
</dbReference>
<reference evidence="4" key="1">
    <citation type="journal article" date="2021" name="Syst. Appl. Microbiol.">
        <title>Roseomonas hellenica sp. nov., isolated from roots of wild-growing Alkanna tinctoria.</title>
        <authorList>
            <person name="Rat A."/>
            <person name="Naranjo H.D."/>
            <person name="Lebbe L."/>
            <person name="Cnockaert M."/>
            <person name="Krigas N."/>
            <person name="Grigoriadou K."/>
            <person name="Maloupa E."/>
            <person name="Willems A."/>
        </authorList>
    </citation>
    <scope>NUCLEOTIDE SEQUENCE [LARGE SCALE GENOMIC DNA]</scope>
    <source>
        <strain evidence="4">LMG 31159</strain>
    </source>
</reference>
<organism evidence="3 4">
    <name type="scientific">Neoroseomonas terrae</name>
    <dbReference type="NCBI Taxonomy" id="424799"/>
    <lineage>
        <taxon>Bacteria</taxon>
        <taxon>Pseudomonadati</taxon>
        <taxon>Pseudomonadota</taxon>
        <taxon>Alphaproteobacteria</taxon>
        <taxon>Acetobacterales</taxon>
        <taxon>Acetobacteraceae</taxon>
        <taxon>Neoroseomonas</taxon>
    </lineage>
</organism>
<dbReference type="GO" id="GO:0008168">
    <property type="term" value="F:methyltransferase activity"/>
    <property type="evidence" value="ECO:0007669"/>
    <property type="project" value="UniProtKB-KW"/>
</dbReference>
<feature type="domain" description="Methyltransferase" evidence="2">
    <location>
        <begin position="41"/>
        <end position="153"/>
    </location>
</feature>
<sequence length="619" mass="65062">MPDRIALRRVGSTDAEDFLATGLLLRSALEDAGGLHPDDAVFDIGCGWGRLAMPLAPALSSRGRYLGMDAAAEAIAWCRRNVGEADARFRFHHADIRNSYANPRGSIAARDAVLLPWEERFDRIAAFSLFTHLLPDAMVRYFAEAARLCRPGGVLVATFFLLDTATRAAIEAGQADRDFPAAHGIARLGNPAVPEDAVAYDADEVIALLDAAGFDAEWRPGAWCRRGVEPFDYQDLVIARRRGAVPAAIGTRGAVQAIAGGAIRGWAWDAAAGMAPGLRLEIGGEVVAEGGAGEMLRAAPPDGPPANAAAGFVLAVPPHLVGRPLRDVRLLAGPEALPLLARPALLLADPAEELARAWRCEALRDGLWRIDAVMRQDDGGWRARVWAVPPRGSPPIAPPSLYLGGGRIPLQSLDGGDAELDAALGFVPGTMRPHYGVEVPARLAARGGPWRLGLAADRQWAPHEGLLPPPRGDEAAAAACIMAATGRSLASFQSPLELSPSGPVEAPAGPVTLAMALSGIEAEDEAALVEGLAATLAPGGLLLFGTPGAAALIGGAGGVARLLHWQRHGTAQAPEAPPGRRRLRARAHVEARWGGAFALLDLREAALSGMRNLLLLQRR</sequence>
<dbReference type="Proteomes" id="UP000698752">
    <property type="component" value="Unassembled WGS sequence"/>
</dbReference>
<dbReference type="SUPFAM" id="SSF53335">
    <property type="entry name" value="S-adenosyl-L-methionine-dependent methyltransferases"/>
    <property type="match status" value="1"/>
</dbReference>
<dbReference type="Pfam" id="PF13649">
    <property type="entry name" value="Methyltransf_25"/>
    <property type="match status" value="1"/>
</dbReference>
<protein>
    <submittedName>
        <fullName evidence="3">Class I SAM-dependent methyltransferase</fullName>
    </submittedName>
</protein>
<dbReference type="PANTHER" id="PTHR43861">
    <property type="entry name" value="TRANS-ACONITATE 2-METHYLTRANSFERASE-RELATED"/>
    <property type="match status" value="1"/>
</dbReference>
<dbReference type="RefSeq" id="WP_211872127.1">
    <property type="nucleotide sequence ID" value="NZ_JAAEDI010000054.1"/>
</dbReference>
<evidence type="ECO:0000256" key="1">
    <source>
        <dbReference type="ARBA" id="ARBA00022679"/>
    </source>
</evidence>
<keyword evidence="1" id="KW-0808">Transferase</keyword>
<evidence type="ECO:0000313" key="3">
    <source>
        <dbReference type="EMBL" id="MBR0653422.1"/>
    </source>
</evidence>
<dbReference type="GO" id="GO:0032259">
    <property type="term" value="P:methylation"/>
    <property type="evidence" value="ECO:0007669"/>
    <property type="project" value="UniProtKB-KW"/>
</dbReference>